<sequence length="349" mass="39283">MGKPLKVAAVGLGWVTTHRHLPTLRENPHYQLIGVIDSQARVQTIAQQYNCTHFQQTDTLENIPWLDEVDAITIGTPPKTHYPLIKTALQLGKHVLTEKPFAMTVAEGEELVTLAKTQGLTLGIVHNFQFASSTQRLLHDIKSGCFGKIKAIVAQQLSNPRRRLPAWYEQLPLGLFYDESPHFFYLVSKIAPGSLKLLQSDIFPSTLKQVTPAAINLQYQCDSTEFGTLPVSINMNFEAPISEWHLTVYGENYLGDIDIFRDIYIRLPNDGLHTTRTVIRTSALATWQHWSQHFTSGIKHLRGTLRYGNDVVFSRFAEAAITGCELEDIDAINALSVLKMQHEAIGFHR</sequence>
<dbReference type="Proteomes" id="UP000654482">
    <property type="component" value="Unassembled WGS sequence"/>
</dbReference>
<dbReference type="InterPro" id="IPR036291">
    <property type="entry name" value="NAD(P)-bd_dom_sf"/>
</dbReference>
<dbReference type="PANTHER" id="PTHR43377:SF1">
    <property type="entry name" value="BILIVERDIN REDUCTASE A"/>
    <property type="match status" value="1"/>
</dbReference>
<dbReference type="Gene3D" id="3.30.360.10">
    <property type="entry name" value="Dihydrodipicolinate Reductase, domain 2"/>
    <property type="match status" value="1"/>
</dbReference>
<evidence type="ECO:0000313" key="3">
    <source>
        <dbReference type="Proteomes" id="UP000654482"/>
    </source>
</evidence>
<dbReference type="Pfam" id="PF01408">
    <property type="entry name" value="GFO_IDH_MocA"/>
    <property type="match status" value="1"/>
</dbReference>
<protein>
    <submittedName>
        <fullName evidence="2">Gfo/Idh/MocA family oxidoreductase</fullName>
    </submittedName>
</protein>
<dbReference type="Gene3D" id="3.40.50.720">
    <property type="entry name" value="NAD(P)-binding Rossmann-like Domain"/>
    <property type="match status" value="1"/>
</dbReference>
<dbReference type="GO" id="GO:0000166">
    <property type="term" value="F:nucleotide binding"/>
    <property type="evidence" value="ECO:0007669"/>
    <property type="project" value="InterPro"/>
</dbReference>
<evidence type="ECO:0000313" key="2">
    <source>
        <dbReference type="EMBL" id="MBE9116962.1"/>
    </source>
</evidence>
<proteinExistence type="predicted"/>
<dbReference type="EMBL" id="JADEWZ010000019">
    <property type="protein sequence ID" value="MBE9116962.1"/>
    <property type="molecule type" value="Genomic_DNA"/>
</dbReference>
<dbReference type="SUPFAM" id="SSF51735">
    <property type="entry name" value="NAD(P)-binding Rossmann-fold domains"/>
    <property type="match status" value="1"/>
</dbReference>
<feature type="domain" description="Gfo/Idh/MocA-like oxidoreductase N-terminal" evidence="1">
    <location>
        <begin position="5"/>
        <end position="124"/>
    </location>
</feature>
<organism evidence="2 3">
    <name type="scientific">Lusitaniella coriacea LEGE 07157</name>
    <dbReference type="NCBI Taxonomy" id="945747"/>
    <lineage>
        <taxon>Bacteria</taxon>
        <taxon>Bacillati</taxon>
        <taxon>Cyanobacteriota</taxon>
        <taxon>Cyanophyceae</taxon>
        <taxon>Spirulinales</taxon>
        <taxon>Lusitaniellaceae</taxon>
        <taxon>Lusitaniella</taxon>
    </lineage>
</organism>
<comment type="caution">
    <text evidence="2">The sequence shown here is derived from an EMBL/GenBank/DDBJ whole genome shotgun (WGS) entry which is preliminary data.</text>
</comment>
<reference evidence="2" key="1">
    <citation type="submission" date="2020-10" db="EMBL/GenBank/DDBJ databases">
        <authorList>
            <person name="Castelo-Branco R."/>
            <person name="Eusebio N."/>
            <person name="Adriana R."/>
            <person name="Vieira A."/>
            <person name="Brugerolle De Fraissinette N."/>
            <person name="Rezende De Castro R."/>
            <person name="Schneider M.P."/>
            <person name="Vasconcelos V."/>
            <person name="Leao P.N."/>
        </authorList>
    </citation>
    <scope>NUCLEOTIDE SEQUENCE</scope>
    <source>
        <strain evidence="2">LEGE 07157</strain>
    </source>
</reference>
<dbReference type="InterPro" id="IPR051450">
    <property type="entry name" value="Gfo/Idh/MocA_Oxidoreductases"/>
</dbReference>
<dbReference type="PANTHER" id="PTHR43377">
    <property type="entry name" value="BILIVERDIN REDUCTASE A"/>
    <property type="match status" value="1"/>
</dbReference>
<evidence type="ECO:0000259" key="1">
    <source>
        <dbReference type="Pfam" id="PF01408"/>
    </source>
</evidence>
<gene>
    <name evidence="2" type="ORF">IQ249_13735</name>
</gene>
<dbReference type="AlphaFoldDB" id="A0A8J7DX71"/>
<name>A0A8J7DX71_9CYAN</name>
<dbReference type="InterPro" id="IPR000683">
    <property type="entry name" value="Gfo/Idh/MocA-like_OxRdtase_N"/>
</dbReference>
<accession>A0A8J7DX71</accession>
<keyword evidence="3" id="KW-1185">Reference proteome</keyword>